<evidence type="ECO:0000259" key="9">
    <source>
        <dbReference type="Pfam" id="PF01694"/>
    </source>
</evidence>
<accession>A0A443SW37</accession>
<dbReference type="Proteomes" id="UP000288716">
    <property type="component" value="Unassembled WGS sequence"/>
</dbReference>
<dbReference type="OrthoDB" id="10257275at2759"/>
<dbReference type="Pfam" id="PF01694">
    <property type="entry name" value="Rhomboid"/>
    <property type="match status" value="1"/>
</dbReference>
<gene>
    <name evidence="10" type="ORF">B4U80_07850</name>
</gene>
<dbReference type="VEuPathDB" id="VectorBase:LDEU000320"/>
<dbReference type="EMBL" id="NCKV01000080">
    <property type="protein sequence ID" value="RWS31719.1"/>
    <property type="molecule type" value="Genomic_DNA"/>
</dbReference>
<feature type="transmembrane region" description="Helical" evidence="8">
    <location>
        <begin position="77"/>
        <end position="102"/>
    </location>
</feature>
<dbReference type="InterPro" id="IPR035952">
    <property type="entry name" value="Rhomboid-like_sf"/>
</dbReference>
<feature type="transmembrane region" description="Helical" evidence="8">
    <location>
        <begin position="164"/>
        <end position="182"/>
    </location>
</feature>
<dbReference type="SUPFAM" id="SSF144091">
    <property type="entry name" value="Rhomboid-like"/>
    <property type="match status" value="1"/>
</dbReference>
<comment type="subcellular location">
    <subcellularLocation>
        <location evidence="1">Membrane</location>
        <topology evidence="1">Multi-pass membrane protein</topology>
    </subcellularLocation>
</comment>
<evidence type="ECO:0000256" key="7">
    <source>
        <dbReference type="ARBA" id="ARBA00023136"/>
    </source>
</evidence>
<dbReference type="GO" id="GO:0004252">
    <property type="term" value="F:serine-type endopeptidase activity"/>
    <property type="evidence" value="ECO:0007669"/>
    <property type="project" value="InterPro"/>
</dbReference>
<evidence type="ECO:0000256" key="1">
    <source>
        <dbReference type="ARBA" id="ARBA00004141"/>
    </source>
</evidence>
<reference evidence="10 11" key="1">
    <citation type="journal article" date="2018" name="Gigascience">
        <title>Genomes of trombidid mites reveal novel predicted allergens and laterally-transferred genes associated with secondary metabolism.</title>
        <authorList>
            <person name="Dong X."/>
            <person name="Chaisiri K."/>
            <person name="Xia D."/>
            <person name="Armstrong S.D."/>
            <person name="Fang Y."/>
            <person name="Donnelly M.J."/>
            <person name="Kadowaki T."/>
            <person name="McGarry J.W."/>
            <person name="Darby A.C."/>
            <person name="Makepeace B.L."/>
        </authorList>
    </citation>
    <scope>NUCLEOTIDE SEQUENCE [LARGE SCALE GENOMIC DNA]</scope>
    <source>
        <strain evidence="10">UoL-UT</strain>
    </source>
</reference>
<evidence type="ECO:0000256" key="3">
    <source>
        <dbReference type="ARBA" id="ARBA00022670"/>
    </source>
</evidence>
<evidence type="ECO:0000313" key="11">
    <source>
        <dbReference type="Proteomes" id="UP000288716"/>
    </source>
</evidence>
<dbReference type="GO" id="GO:0006508">
    <property type="term" value="P:proteolysis"/>
    <property type="evidence" value="ECO:0007669"/>
    <property type="project" value="UniProtKB-KW"/>
</dbReference>
<dbReference type="GO" id="GO:0016020">
    <property type="term" value="C:membrane"/>
    <property type="evidence" value="ECO:0007669"/>
    <property type="project" value="UniProtKB-SubCell"/>
</dbReference>
<evidence type="ECO:0000313" key="10">
    <source>
        <dbReference type="EMBL" id="RWS31719.1"/>
    </source>
</evidence>
<keyword evidence="11" id="KW-1185">Reference proteome</keyword>
<keyword evidence="7 8" id="KW-0472">Membrane</keyword>
<dbReference type="AlphaFoldDB" id="A0A443SW37"/>
<dbReference type="STRING" id="299467.A0A443SW37"/>
<dbReference type="InterPro" id="IPR022764">
    <property type="entry name" value="Peptidase_S54_rhomboid_dom"/>
</dbReference>
<comment type="similarity">
    <text evidence="2">Belongs to the peptidase S54 family.</text>
</comment>
<keyword evidence="5" id="KW-0378">Hydrolase</keyword>
<evidence type="ECO:0000256" key="2">
    <source>
        <dbReference type="ARBA" id="ARBA00009045"/>
    </source>
</evidence>
<feature type="transmembrane region" description="Helical" evidence="8">
    <location>
        <begin position="108"/>
        <end position="126"/>
    </location>
</feature>
<name>A0A443SW37_9ACAR</name>
<keyword evidence="3" id="KW-0645">Protease</keyword>
<keyword evidence="6 8" id="KW-1133">Transmembrane helix</keyword>
<dbReference type="PANTHER" id="PTHR43066">
    <property type="entry name" value="RHOMBOID-RELATED PROTEIN"/>
    <property type="match status" value="1"/>
</dbReference>
<dbReference type="Gene3D" id="1.20.1540.10">
    <property type="entry name" value="Rhomboid-like"/>
    <property type="match status" value="1"/>
</dbReference>
<proteinExistence type="inferred from homology"/>
<dbReference type="PANTHER" id="PTHR43066:SF1">
    <property type="entry name" value="RHOMBOID PROTEIN 2"/>
    <property type="match status" value="1"/>
</dbReference>
<evidence type="ECO:0000256" key="4">
    <source>
        <dbReference type="ARBA" id="ARBA00022692"/>
    </source>
</evidence>
<organism evidence="10 11">
    <name type="scientific">Leptotrombidium deliense</name>
    <dbReference type="NCBI Taxonomy" id="299467"/>
    <lineage>
        <taxon>Eukaryota</taxon>
        <taxon>Metazoa</taxon>
        <taxon>Ecdysozoa</taxon>
        <taxon>Arthropoda</taxon>
        <taxon>Chelicerata</taxon>
        <taxon>Arachnida</taxon>
        <taxon>Acari</taxon>
        <taxon>Acariformes</taxon>
        <taxon>Trombidiformes</taxon>
        <taxon>Prostigmata</taxon>
        <taxon>Anystina</taxon>
        <taxon>Parasitengona</taxon>
        <taxon>Trombiculoidea</taxon>
        <taxon>Trombiculidae</taxon>
        <taxon>Leptotrombidium</taxon>
    </lineage>
</organism>
<keyword evidence="4 8" id="KW-0812">Transmembrane</keyword>
<protein>
    <recommendedName>
        <fullName evidence="9">Peptidase S54 rhomboid domain-containing protein</fullName>
    </recommendedName>
</protein>
<evidence type="ECO:0000256" key="5">
    <source>
        <dbReference type="ARBA" id="ARBA00022801"/>
    </source>
</evidence>
<evidence type="ECO:0000256" key="8">
    <source>
        <dbReference type="SAM" id="Phobius"/>
    </source>
</evidence>
<feature type="domain" description="Peptidase S54 rhomboid" evidence="9">
    <location>
        <begin position="36"/>
        <end position="179"/>
    </location>
</feature>
<evidence type="ECO:0000256" key="6">
    <source>
        <dbReference type="ARBA" id="ARBA00022989"/>
    </source>
</evidence>
<comment type="caution">
    <text evidence="10">The sequence shown here is derived from an EMBL/GenBank/DDBJ whole genome shotgun (WGS) entry which is preliminary data.</text>
</comment>
<sequence>MCCNVDKCILLIKCPQNREKCGTDTAISVEKVLFEHEFYRLIFGGLEHADEWHLYFNMASFLSKGSFLETIFGSFKFFVTIMLFIPLVSAVIVAFYFLTALIMCDSSYLNICGVGFSGVIFSLKVLTTHYWQKPYRMFGVELISRSTVWIELVLISLITPDSSFLGHFAGITVGLFYIYSPLESIVDGLCTMAGASISKCGERINQALLASSAKKQENTKNVCNSCPNRCSQLRHNYCD</sequence>